<dbReference type="PROSITE" id="PS50011">
    <property type="entry name" value="PROTEIN_KINASE_DOM"/>
    <property type="match status" value="1"/>
</dbReference>
<dbReference type="GO" id="GO:0004674">
    <property type="term" value="F:protein serine/threonine kinase activity"/>
    <property type="evidence" value="ECO:0007669"/>
    <property type="project" value="TreeGrafter"/>
</dbReference>
<dbReference type="PANTHER" id="PTHR44167:SF24">
    <property type="entry name" value="SERINE_THREONINE-PROTEIN KINASE CHK2"/>
    <property type="match status" value="1"/>
</dbReference>
<dbReference type="InterPro" id="IPR011009">
    <property type="entry name" value="Kinase-like_dom_sf"/>
</dbReference>
<dbReference type="Proteomes" id="UP000077266">
    <property type="component" value="Unassembled WGS sequence"/>
</dbReference>
<dbReference type="InterPro" id="IPR000719">
    <property type="entry name" value="Prot_kinase_dom"/>
</dbReference>
<dbReference type="PANTHER" id="PTHR44167">
    <property type="entry name" value="OVARIAN-SPECIFIC SERINE/THREONINE-PROTEIN KINASE LOK-RELATED"/>
    <property type="match status" value="1"/>
</dbReference>
<dbReference type="SUPFAM" id="SSF56112">
    <property type="entry name" value="Protein kinase-like (PK-like)"/>
    <property type="match status" value="1"/>
</dbReference>
<accession>A0A165MJW5</accession>
<dbReference type="SMART" id="SM00220">
    <property type="entry name" value="S_TKc"/>
    <property type="match status" value="1"/>
</dbReference>
<protein>
    <recommendedName>
        <fullName evidence="1">Protein kinase domain-containing protein</fullName>
    </recommendedName>
</protein>
<dbReference type="GO" id="GO:0044773">
    <property type="term" value="P:mitotic DNA damage checkpoint signaling"/>
    <property type="evidence" value="ECO:0007669"/>
    <property type="project" value="TreeGrafter"/>
</dbReference>
<evidence type="ECO:0000259" key="1">
    <source>
        <dbReference type="PROSITE" id="PS50011"/>
    </source>
</evidence>
<dbReference type="AlphaFoldDB" id="A0A165MJW5"/>
<evidence type="ECO:0000313" key="3">
    <source>
        <dbReference type="Proteomes" id="UP000077266"/>
    </source>
</evidence>
<dbReference type="EMBL" id="KV425910">
    <property type="protein sequence ID" value="KZV99374.1"/>
    <property type="molecule type" value="Genomic_DNA"/>
</dbReference>
<feature type="domain" description="Protein kinase" evidence="1">
    <location>
        <begin position="77"/>
        <end position="399"/>
    </location>
</feature>
<gene>
    <name evidence="2" type="ORF">EXIGLDRAFT_668510</name>
</gene>
<dbReference type="InParanoid" id="A0A165MJW5"/>
<reference evidence="2 3" key="1">
    <citation type="journal article" date="2016" name="Mol. Biol. Evol.">
        <title>Comparative Genomics of Early-Diverging Mushroom-Forming Fungi Provides Insights into the Origins of Lignocellulose Decay Capabilities.</title>
        <authorList>
            <person name="Nagy L.G."/>
            <person name="Riley R."/>
            <person name="Tritt A."/>
            <person name="Adam C."/>
            <person name="Daum C."/>
            <person name="Floudas D."/>
            <person name="Sun H."/>
            <person name="Yadav J.S."/>
            <person name="Pangilinan J."/>
            <person name="Larsson K.H."/>
            <person name="Matsuura K."/>
            <person name="Barry K."/>
            <person name="Labutti K."/>
            <person name="Kuo R."/>
            <person name="Ohm R.A."/>
            <person name="Bhattacharya S.S."/>
            <person name="Shirouzu T."/>
            <person name="Yoshinaga Y."/>
            <person name="Martin F.M."/>
            <person name="Grigoriev I.V."/>
            <person name="Hibbett D.S."/>
        </authorList>
    </citation>
    <scope>NUCLEOTIDE SEQUENCE [LARGE SCALE GENOMIC DNA]</scope>
    <source>
        <strain evidence="2 3">HHB12029</strain>
    </source>
</reference>
<name>A0A165MJW5_EXIGL</name>
<proteinExistence type="predicted"/>
<dbReference type="Gene3D" id="1.10.510.10">
    <property type="entry name" value="Transferase(Phosphotransferase) domain 1"/>
    <property type="match status" value="1"/>
</dbReference>
<dbReference type="GO" id="GO:0005634">
    <property type="term" value="C:nucleus"/>
    <property type="evidence" value="ECO:0007669"/>
    <property type="project" value="TreeGrafter"/>
</dbReference>
<keyword evidence="3" id="KW-1185">Reference proteome</keyword>
<dbReference type="STRING" id="1314781.A0A165MJW5"/>
<evidence type="ECO:0000313" key="2">
    <source>
        <dbReference type="EMBL" id="KZV99374.1"/>
    </source>
</evidence>
<dbReference type="OrthoDB" id="5987198at2759"/>
<sequence length="404" mass="47214">MVPPAQTDYKRYPKWMRGSPTEVAKWEQKTREGYYALKGDELFWRDLQPFLLQRGYRLRPRFAPDWVPSWLGTNIHPTYMEDFGAVPLPNIMDARREDDSMVAIKWIPNRLHTQHELDILRFLSSDELRSDPRNHTYPLLDVFYHPTLPTGTGVFVVSPWLGDLIQYRLRYVNDVADMMLQSFEGLSFLHAQGIAHRDCTNTNIMLDYESLFAPGVRPHPHRSGLTEDMLDLPSPRRRCRGSARYYFIDFGLSARFDPAAVGLRLVLGGHGRDQTVPELSNTVPYDPSKLDVYVLGNYFLMQYISIYTNLEFLRPVLDAMTRRDPNERPTIDDALKQLVEATRRRNGLAFRWRLRPVKEGRLSRVFWDFVSVLEELYTWTRVPFRGFRELSFGRPHRVLAPSST</sequence>
<dbReference type="GO" id="GO:0005524">
    <property type="term" value="F:ATP binding"/>
    <property type="evidence" value="ECO:0007669"/>
    <property type="project" value="InterPro"/>
</dbReference>
<organism evidence="2 3">
    <name type="scientific">Exidia glandulosa HHB12029</name>
    <dbReference type="NCBI Taxonomy" id="1314781"/>
    <lineage>
        <taxon>Eukaryota</taxon>
        <taxon>Fungi</taxon>
        <taxon>Dikarya</taxon>
        <taxon>Basidiomycota</taxon>
        <taxon>Agaricomycotina</taxon>
        <taxon>Agaricomycetes</taxon>
        <taxon>Auriculariales</taxon>
        <taxon>Exidiaceae</taxon>
        <taxon>Exidia</taxon>
    </lineage>
</organism>